<dbReference type="Pfam" id="PF03618">
    <property type="entry name" value="Kinase-PPPase"/>
    <property type="match status" value="1"/>
</dbReference>
<sequence length="276" mass="31331">MTGEKNQKPKYYLISDAVGSLVNDIFQSVSVQFPSVDFSVTNFPFVQHDDMLLPILKQARLENASIIASFIDKDLNRLALEYCETAGIFYVNVLDRIMSHIVDQTGVQPSGKPGIRHQLDDVYYKRIEALEFAVQNDDGQHPKRFVDADIVLLGISRTSKTPLSMYLANMGYKVANLPLVPESRVPDIIFEIDRSKIIGLTNDVNVLNKFRRERMRSYGIENASTYTDDARIEKELAYANDLYEKLNCPVINVADRSIEETATLIMMFFNSKQTNA</sequence>
<comment type="catalytic activity">
    <reaction evidence="5">
        <text>N(tele)-phospho-L-histidyl/O-phospho-L-threonyl-[pyruvate, phosphate dikinase] + phosphate + H(+) = N(tele)-phospho-L-histidyl/L-threonyl-[pyruvate, phosphate dikinase] + diphosphate</text>
        <dbReference type="Rhea" id="RHEA:43696"/>
        <dbReference type="Rhea" id="RHEA-COMP:10650"/>
        <dbReference type="Rhea" id="RHEA-COMP:10651"/>
        <dbReference type="ChEBI" id="CHEBI:15378"/>
        <dbReference type="ChEBI" id="CHEBI:30013"/>
        <dbReference type="ChEBI" id="CHEBI:33019"/>
        <dbReference type="ChEBI" id="CHEBI:43474"/>
        <dbReference type="ChEBI" id="CHEBI:61977"/>
        <dbReference type="ChEBI" id="CHEBI:83586"/>
        <dbReference type="EC" id="2.7.4.27"/>
    </reaction>
</comment>
<protein>
    <recommendedName>
        <fullName evidence="5">Putative pyruvate, phosphate dikinase regulatory protein</fullName>
        <shortName evidence="5">PPDK regulatory protein</shortName>
        <ecNumber evidence="5">2.7.11.32</ecNumber>
        <ecNumber evidence="5">2.7.4.27</ecNumber>
    </recommendedName>
</protein>
<evidence type="ECO:0000256" key="3">
    <source>
        <dbReference type="ARBA" id="ARBA00022741"/>
    </source>
</evidence>
<dbReference type="EMBL" id="RKMG01000004">
    <property type="protein sequence ID" value="RPA62403.1"/>
    <property type="molecule type" value="Genomic_DNA"/>
</dbReference>
<evidence type="ECO:0000256" key="4">
    <source>
        <dbReference type="ARBA" id="ARBA00022777"/>
    </source>
</evidence>
<evidence type="ECO:0000313" key="7">
    <source>
        <dbReference type="Proteomes" id="UP000273977"/>
    </source>
</evidence>
<dbReference type="AlphaFoldDB" id="A0A3N4GHR0"/>
<organism evidence="6 7">
    <name type="scientific">Aerococcus agrisoli</name>
    <dbReference type="NCBI Taxonomy" id="2487350"/>
    <lineage>
        <taxon>Bacteria</taxon>
        <taxon>Bacillati</taxon>
        <taxon>Bacillota</taxon>
        <taxon>Bacilli</taxon>
        <taxon>Lactobacillales</taxon>
        <taxon>Aerococcaceae</taxon>
        <taxon>Aerococcus</taxon>
    </lineage>
</organism>
<dbReference type="PANTHER" id="PTHR31756">
    <property type="entry name" value="PYRUVATE, PHOSPHATE DIKINASE REGULATORY PROTEIN 1, CHLOROPLASTIC"/>
    <property type="match status" value="1"/>
</dbReference>
<dbReference type="HAMAP" id="MF_00921">
    <property type="entry name" value="PDRP"/>
    <property type="match status" value="1"/>
</dbReference>
<evidence type="ECO:0000256" key="5">
    <source>
        <dbReference type="HAMAP-Rule" id="MF_00921"/>
    </source>
</evidence>
<dbReference type="EC" id="2.7.4.27" evidence="5"/>
<dbReference type="InterPro" id="IPR026565">
    <property type="entry name" value="PPDK_reg"/>
</dbReference>
<name>A0A3N4GHR0_9LACT</name>
<gene>
    <name evidence="6" type="ORF">EF384_01950</name>
</gene>
<evidence type="ECO:0000313" key="6">
    <source>
        <dbReference type="EMBL" id="RPA62403.1"/>
    </source>
</evidence>
<comment type="catalytic activity">
    <reaction evidence="5">
        <text>N(tele)-phospho-L-histidyl/L-threonyl-[pyruvate, phosphate dikinase] + ADP = N(tele)-phospho-L-histidyl/O-phospho-L-threonyl-[pyruvate, phosphate dikinase] + AMP + H(+)</text>
        <dbReference type="Rhea" id="RHEA:43692"/>
        <dbReference type="Rhea" id="RHEA-COMP:10650"/>
        <dbReference type="Rhea" id="RHEA-COMP:10651"/>
        <dbReference type="ChEBI" id="CHEBI:15378"/>
        <dbReference type="ChEBI" id="CHEBI:30013"/>
        <dbReference type="ChEBI" id="CHEBI:61977"/>
        <dbReference type="ChEBI" id="CHEBI:83586"/>
        <dbReference type="ChEBI" id="CHEBI:456215"/>
        <dbReference type="ChEBI" id="CHEBI:456216"/>
        <dbReference type="EC" id="2.7.11.32"/>
    </reaction>
</comment>
<dbReference type="GO" id="GO:0043531">
    <property type="term" value="F:ADP binding"/>
    <property type="evidence" value="ECO:0007669"/>
    <property type="project" value="UniProtKB-UniRule"/>
</dbReference>
<dbReference type="GO" id="GO:0005524">
    <property type="term" value="F:ATP binding"/>
    <property type="evidence" value="ECO:0007669"/>
    <property type="project" value="InterPro"/>
</dbReference>
<dbReference type="OrthoDB" id="9782201at2"/>
<keyword evidence="4 5" id="KW-0418">Kinase</keyword>
<dbReference type="RefSeq" id="WP_123779309.1">
    <property type="nucleotide sequence ID" value="NZ_RKMG01000004.1"/>
</dbReference>
<dbReference type="Proteomes" id="UP000273977">
    <property type="component" value="Unassembled WGS sequence"/>
</dbReference>
<reference evidence="6 7" key="1">
    <citation type="submission" date="2018-11" db="EMBL/GenBank/DDBJ databases">
        <title>Aerococcus sp. SJQ22, whole genome shotgun sequence.</title>
        <authorList>
            <person name="Sun L."/>
            <person name="Gao X."/>
            <person name="Chen W."/>
            <person name="Huang K."/>
        </authorList>
    </citation>
    <scope>NUCLEOTIDE SEQUENCE [LARGE SCALE GENOMIC DNA]</scope>
    <source>
        <strain evidence="6 7">SJQ22</strain>
    </source>
</reference>
<comment type="caution">
    <text evidence="6">The sequence shown here is derived from an EMBL/GenBank/DDBJ whole genome shotgun (WGS) entry which is preliminary data.</text>
</comment>
<keyword evidence="2 5" id="KW-0808">Transferase</keyword>
<dbReference type="PANTHER" id="PTHR31756:SF3">
    <property type="entry name" value="PYRUVATE, PHOSPHATE DIKINASE REGULATORY PROTEIN 1, CHLOROPLASTIC"/>
    <property type="match status" value="1"/>
</dbReference>
<keyword evidence="7" id="KW-1185">Reference proteome</keyword>
<accession>A0A3N4GHR0</accession>
<dbReference type="EC" id="2.7.11.32" evidence="5"/>
<keyword evidence="1 5" id="KW-0723">Serine/threonine-protein kinase</keyword>
<dbReference type="NCBIfam" id="NF003742">
    <property type="entry name" value="PRK05339.1"/>
    <property type="match status" value="1"/>
</dbReference>
<feature type="binding site" evidence="5">
    <location>
        <begin position="154"/>
        <end position="161"/>
    </location>
    <ligand>
        <name>ADP</name>
        <dbReference type="ChEBI" id="CHEBI:456216"/>
    </ligand>
</feature>
<comment type="function">
    <text evidence="5">Bifunctional serine/threonine kinase and phosphorylase involved in the regulation of the pyruvate, phosphate dikinase (PPDK) by catalyzing its phosphorylation/dephosphorylation.</text>
</comment>
<comment type="similarity">
    <text evidence="5">Belongs to the pyruvate, phosphate/water dikinase regulatory protein family. PDRP subfamily.</text>
</comment>
<dbReference type="GO" id="GO:0016776">
    <property type="term" value="F:phosphotransferase activity, phosphate group as acceptor"/>
    <property type="evidence" value="ECO:0007669"/>
    <property type="project" value="UniProtKB-UniRule"/>
</dbReference>
<dbReference type="InterPro" id="IPR005177">
    <property type="entry name" value="Kinase-pyrophosphorylase"/>
</dbReference>
<dbReference type="GO" id="GO:0004674">
    <property type="term" value="F:protein serine/threonine kinase activity"/>
    <property type="evidence" value="ECO:0007669"/>
    <property type="project" value="UniProtKB-UniRule"/>
</dbReference>
<evidence type="ECO:0000256" key="1">
    <source>
        <dbReference type="ARBA" id="ARBA00022527"/>
    </source>
</evidence>
<evidence type="ECO:0000256" key="2">
    <source>
        <dbReference type="ARBA" id="ARBA00022679"/>
    </source>
</evidence>
<proteinExistence type="inferred from homology"/>
<keyword evidence="3 5" id="KW-0547">Nucleotide-binding</keyword>